<evidence type="ECO:0000256" key="4">
    <source>
        <dbReference type="ARBA" id="ARBA00023125"/>
    </source>
</evidence>
<dbReference type="InterPro" id="IPR005158">
    <property type="entry name" value="BTAD"/>
</dbReference>
<dbReference type="EMBL" id="VJZE01000523">
    <property type="protein sequence ID" value="MPY45853.1"/>
    <property type="molecule type" value="Genomic_DNA"/>
</dbReference>
<keyword evidence="2" id="KW-0902">Two-component regulatory system</keyword>
<dbReference type="SUPFAM" id="SSF46894">
    <property type="entry name" value="C-terminal effector domain of the bipartite response regulators"/>
    <property type="match status" value="1"/>
</dbReference>
<keyword evidence="3" id="KW-0805">Transcription regulation</keyword>
<feature type="domain" description="OmpR/PhoB-type" evidence="7">
    <location>
        <begin position="1"/>
        <end position="97"/>
    </location>
</feature>
<evidence type="ECO:0000256" key="3">
    <source>
        <dbReference type="ARBA" id="ARBA00023015"/>
    </source>
</evidence>
<comment type="caution">
    <text evidence="8">The sequence shown here is derived from an EMBL/GenBank/DDBJ whole genome shotgun (WGS) entry which is preliminary data.</text>
</comment>
<feature type="DNA-binding region" description="OmpR/PhoB-type" evidence="6">
    <location>
        <begin position="1"/>
        <end position="97"/>
    </location>
</feature>
<evidence type="ECO:0000256" key="1">
    <source>
        <dbReference type="ARBA" id="ARBA00005820"/>
    </source>
</evidence>
<dbReference type="Pfam" id="PF00486">
    <property type="entry name" value="Trans_reg_C"/>
    <property type="match status" value="1"/>
</dbReference>
<dbReference type="InterPro" id="IPR016032">
    <property type="entry name" value="Sig_transdc_resp-reg_C-effctor"/>
</dbReference>
<dbReference type="InterPro" id="IPR001867">
    <property type="entry name" value="OmpR/PhoB-type_DNA-bd"/>
</dbReference>
<dbReference type="Gene3D" id="1.10.10.10">
    <property type="entry name" value="Winged helix-like DNA-binding domain superfamily/Winged helix DNA-binding domain"/>
    <property type="match status" value="1"/>
</dbReference>
<dbReference type="CDD" id="cd15831">
    <property type="entry name" value="BTAD"/>
    <property type="match status" value="1"/>
</dbReference>
<gene>
    <name evidence="8" type="ORF">FNH04_39915</name>
</gene>
<evidence type="ECO:0000313" key="9">
    <source>
        <dbReference type="Proteomes" id="UP000326979"/>
    </source>
</evidence>
<proteinExistence type="inferred from homology"/>
<accession>A0A5N8WEF8</accession>
<dbReference type="InterPro" id="IPR011990">
    <property type="entry name" value="TPR-like_helical_dom_sf"/>
</dbReference>
<dbReference type="InterPro" id="IPR051677">
    <property type="entry name" value="AfsR-DnrI-RedD_regulator"/>
</dbReference>
<keyword evidence="5" id="KW-0804">Transcription</keyword>
<evidence type="ECO:0000256" key="6">
    <source>
        <dbReference type="PROSITE-ProRule" id="PRU01091"/>
    </source>
</evidence>
<dbReference type="RefSeq" id="WP_194236974.1">
    <property type="nucleotide sequence ID" value="NZ_VJZE01000523.1"/>
</dbReference>
<dbReference type="InterPro" id="IPR036388">
    <property type="entry name" value="WH-like_DNA-bd_sf"/>
</dbReference>
<dbReference type="AlphaFoldDB" id="A0A5N8WEF8"/>
<keyword evidence="9" id="KW-1185">Reference proteome</keyword>
<dbReference type="GO" id="GO:0000160">
    <property type="term" value="P:phosphorelay signal transduction system"/>
    <property type="evidence" value="ECO:0007669"/>
    <property type="project" value="UniProtKB-KW"/>
</dbReference>
<evidence type="ECO:0000259" key="7">
    <source>
        <dbReference type="PROSITE" id="PS51755"/>
    </source>
</evidence>
<name>A0A5N8WEF8_9ACTN</name>
<dbReference type="PANTHER" id="PTHR35807:SF1">
    <property type="entry name" value="TRANSCRIPTIONAL REGULATOR REDD"/>
    <property type="match status" value="1"/>
</dbReference>
<evidence type="ECO:0000256" key="5">
    <source>
        <dbReference type="ARBA" id="ARBA00023163"/>
    </source>
</evidence>
<dbReference type="GO" id="GO:0003677">
    <property type="term" value="F:DNA binding"/>
    <property type="evidence" value="ECO:0007669"/>
    <property type="project" value="UniProtKB-UniRule"/>
</dbReference>
<comment type="similarity">
    <text evidence="1">Belongs to the AfsR/DnrI/RedD regulatory family.</text>
</comment>
<evidence type="ECO:0000313" key="8">
    <source>
        <dbReference type="EMBL" id="MPY45853.1"/>
    </source>
</evidence>
<organism evidence="8 9">
    <name type="scientific">Streptomyces phyllanthi</name>
    <dbReference type="NCBI Taxonomy" id="1803180"/>
    <lineage>
        <taxon>Bacteria</taxon>
        <taxon>Bacillati</taxon>
        <taxon>Actinomycetota</taxon>
        <taxon>Actinomycetes</taxon>
        <taxon>Kitasatosporales</taxon>
        <taxon>Streptomycetaceae</taxon>
        <taxon>Streptomyces</taxon>
    </lineage>
</organism>
<feature type="non-terminal residue" evidence="8">
    <location>
        <position position="260"/>
    </location>
</feature>
<dbReference type="GO" id="GO:0006355">
    <property type="term" value="P:regulation of DNA-templated transcription"/>
    <property type="evidence" value="ECO:0007669"/>
    <property type="project" value="InterPro"/>
</dbReference>
<dbReference type="SMART" id="SM01043">
    <property type="entry name" value="BTAD"/>
    <property type="match status" value="1"/>
</dbReference>
<dbReference type="Proteomes" id="UP000326979">
    <property type="component" value="Unassembled WGS sequence"/>
</dbReference>
<dbReference type="SMART" id="SM00862">
    <property type="entry name" value="Trans_reg_C"/>
    <property type="match status" value="1"/>
</dbReference>
<dbReference type="Gene3D" id="1.25.40.10">
    <property type="entry name" value="Tetratricopeptide repeat domain"/>
    <property type="match status" value="1"/>
</dbReference>
<dbReference type="PANTHER" id="PTHR35807">
    <property type="entry name" value="TRANSCRIPTIONAL REGULATOR REDD-RELATED"/>
    <property type="match status" value="1"/>
</dbReference>
<sequence length="260" mass="27544">MRIQVLGPVNVWRDGVPLALGSPQRRAVLALLAVSRGQRLPYSGLADALWGERPPASAPNVIQTHIKHLRRLLEPARPPRAPSAVLPRLGDGYALRVPYDAIDLIGFRTLVASAESARRDGDDARAAVLLADALTLWQQPPLADLPFLAAHPVVVALAGERRGVIAQYGDVMLAAGKAADVLPVLEEAAASHPLDEGAQARLIRAYDAVGRRDQAVAVYRHCHRRLSDDLGVDPGPELAGAYAAVLRGGAGRVTVGQGQG</sequence>
<evidence type="ECO:0000256" key="2">
    <source>
        <dbReference type="ARBA" id="ARBA00023012"/>
    </source>
</evidence>
<dbReference type="SUPFAM" id="SSF48452">
    <property type="entry name" value="TPR-like"/>
    <property type="match status" value="1"/>
</dbReference>
<keyword evidence="4 6" id="KW-0238">DNA-binding</keyword>
<protein>
    <submittedName>
        <fullName evidence="8">AfsR family transcriptional regulator</fullName>
    </submittedName>
</protein>
<reference evidence="8 9" key="1">
    <citation type="submission" date="2019-07" db="EMBL/GenBank/DDBJ databases">
        <title>New species of Amycolatopsis and Streptomyces.</title>
        <authorList>
            <person name="Duangmal K."/>
            <person name="Teo W.F.A."/>
            <person name="Lipun K."/>
        </authorList>
    </citation>
    <scope>NUCLEOTIDE SEQUENCE [LARGE SCALE GENOMIC DNA]</scope>
    <source>
        <strain evidence="8 9">TISTR 2346</strain>
    </source>
</reference>
<dbReference type="Pfam" id="PF03704">
    <property type="entry name" value="BTAD"/>
    <property type="match status" value="1"/>
</dbReference>
<dbReference type="PROSITE" id="PS51755">
    <property type="entry name" value="OMPR_PHOB"/>
    <property type="match status" value="1"/>
</dbReference>